<keyword evidence="3" id="KW-1185">Reference proteome</keyword>
<protein>
    <recommendedName>
        <fullName evidence="4">Secreted protein</fullName>
    </recommendedName>
</protein>
<organism evidence="2 3">
    <name type="scientific">Panicum hallii var. hallii</name>
    <dbReference type="NCBI Taxonomy" id="1504633"/>
    <lineage>
        <taxon>Eukaryota</taxon>
        <taxon>Viridiplantae</taxon>
        <taxon>Streptophyta</taxon>
        <taxon>Embryophyta</taxon>
        <taxon>Tracheophyta</taxon>
        <taxon>Spermatophyta</taxon>
        <taxon>Magnoliopsida</taxon>
        <taxon>Liliopsida</taxon>
        <taxon>Poales</taxon>
        <taxon>Poaceae</taxon>
        <taxon>PACMAD clade</taxon>
        <taxon>Panicoideae</taxon>
        <taxon>Panicodae</taxon>
        <taxon>Paniceae</taxon>
        <taxon>Panicinae</taxon>
        <taxon>Panicum</taxon>
        <taxon>Panicum sect. Panicum</taxon>
    </lineage>
</organism>
<accession>A0A2T7CQL6</accession>
<evidence type="ECO:0000256" key="1">
    <source>
        <dbReference type="SAM" id="SignalP"/>
    </source>
</evidence>
<dbReference type="Proteomes" id="UP000244336">
    <property type="component" value="Chromosome 8"/>
</dbReference>
<gene>
    <name evidence="2" type="ORF">GQ55_8G239100</name>
</gene>
<dbReference type="Gramene" id="PUZ45616">
    <property type="protein sequence ID" value="PUZ45616"/>
    <property type="gene ID" value="GQ55_8G239100"/>
</dbReference>
<reference evidence="2 3" key="1">
    <citation type="submission" date="2018-04" db="EMBL/GenBank/DDBJ databases">
        <title>WGS assembly of Panicum hallii var. hallii HAL2.</title>
        <authorList>
            <person name="Lovell J."/>
            <person name="Jenkins J."/>
            <person name="Lowry D."/>
            <person name="Mamidi S."/>
            <person name="Sreedasyam A."/>
            <person name="Weng X."/>
            <person name="Barry K."/>
            <person name="Bonette J."/>
            <person name="Campitelli B."/>
            <person name="Daum C."/>
            <person name="Gordon S."/>
            <person name="Gould B."/>
            <person name="Lipzen A."/>
            <person name="MacQueen A."/>
            <person name="Palacio-Mejia J."/>
            <person name="Plott C."/>
            <person name="Shakirov E."/>
            <person name="Shu S."/>
            <person name="Yoshinaga Y."/>
            <person name="Zane M."/>
            <person name="Rokhsar D."/>
            <person name="Grimwood J."/>
            <person name="Schmutz J."/>
            <person name="Juenger T."/>
        </authorList>
    </citation>
    <scope>NUCLEOTIDE SEQUENCE [LARGE SCALE GENOMIC DNA]</scope>
    <source>
        <strain evidence="3">cv. HAL2</strain>
    </source>
</reference>
<evidence type="ECO:0000313" key="3">
    <source>
        <dbReference type="Proteomes" id="UP000244336"/>
    </source>
</evidence>
<proteinExistence type="predicted"/>
<dbReference type="AlphaFoldDB" id="A0A2T7CQL6"/>
<sequence>MPMPSLVWITRVVHVLAFSKSQHGNYPCCPSFASNTDIPHLLSGWHRRAICTNVLWASMDDVLSNSVCRMEELI</sequence>
<evidence type="ECO:0008006" key="4">
    <source>
        <dbReference type="Google" id="ProtNLM"/>
    </source>
</evidence>
<feature type="chain" id="PRO_5015431990" description="Secreted protein" evidence="1">
    <location>
        <begin position="18"/>
        <end position="74"/>
    </location>
</feature>
<evidence type="ECO:0000313" key="2">
    <source>
        <dbReference type="EMBL" id="PUZ45616.1"/>
    </source>
</evidence>
<feature type="signal peptide" evidence="1">
    <location>
        <begin position="1"/>
        <end position="17"/>
    </location>
</feature>
<dbReference type="EMBL" id="CM009756">
    <property type="protein sequence ID" value="PUZ45616.1"/>
    <property type="molecule type" value="Genomic_DNA"/>
</dbReference>
<name>A0A2T7CQL6_9POAL</name>
<keyword evidence="1" id="KW-0732">Signal</keyword>